<accession>A0A523XRH1</accession>
<evidence type="ECO:0000313" key="3">
    <source>
        <dbReference type="Proteomes" id="UP000315534"/>
    </source>
</evidence>
<gene>
    <name evidence="2" type="ORF">E3J38_03175</name>
</gene>
<evidence type="ECO:0000313" key="2">
    <source>
        <dbReference type="EMBL" id="TET81862.1"/>
    </source>
</evidence>
<dbReference type="GO" id="GO:0006302">
    <property type="term" value="P:double-strand break repair"/>
    <property type="evidence" value="ECO:0007669"/>
    <property type="project" value="InterPro"/>
</dbReference>
<comment type="caution">
    <text evidence="2">The sequence shown here is derived from an EMBL/GenBank/DDBJ whole genome shotgun (WGS) entry which is preliminary data.</text>
</comment>
<dbReference type="GO" id="GO:0016887">
    <property type="term" value="F:ATP hydrolysis activity"/>
    <property type="evidence" value="ECO:0007669"/>
    <property type="project" value="InterPro"/>
</dbReference>
<protein>
    <submittedName>
        <fullName evidence="2">SMC family ATPase</fullName>
    </submittedName>
</protein>
<dbReference type="InterPro" id="IPR027417">
    <property type="entry name" value="P-loop_NTPase"/>
</dbReference>
<feature type="non-terminal residue" evidence="2">
    <location>
        <position position="103"/>
    </location>
</feature>
<dbReference type="AlphaFoldDB" id="A0A523XRH1"/>
<dbReference type="SUPFAM" id="SSF52540">
    <property type="entry name" value="P-loop containing nucleoside triphosphate hydrolases"/>
    <property type="match status" value="1"/>
</dbReference>
<feature type="domain" description="Rad50/SbcC-type AAA" evidence="1">
    <location>
        <begin position="6"/>
        <end position="91"/>
    </location>
</feature>
<name>A0A523XRH1_UNCT6</name>
<sequence length="103" mass="11569">MILKEIQVRNIRSYVELPPFEFPEGTSLFYGGVGSGKSSLLYAIEFALFGLGELKGPDLLRNDATEGLVSLTFEEDDKRYSIYRKLRRTRATVSQAEGTISED</sequence>
<dbReference type="PANTHER" id="PTHR32114">
    <property type="entry name" value="ABC TRANSPORTER ABCH.3"/>
    <property type="match status" value="1"/>
</dbReference>
<reference evidence="2 3" key="1">
    <citation type="submission" date="2019-03" db="EMBL/GenBank/DDBJ databases">
        <title>Metabolic potential of uncultured bacteria and archaea associated with petroleum seepage in deep-sea sediments.</title>
        <authorList>
            <person name="Dong X."/>
            <person name="Hubert C."/>
        </authorList>
    </citation>
    <scope>NUCLEOTIDE SEQUENCE [LARGE SCALE GENOMIC DNA]</scope>
    <source>
        <strain evidence="2">E29_bin36</strain>
    </source>
</reference>
<dbReference type="EMBL" id="SOIP01000198">
    <property type="protein sequence ID" value="TET81862.1"/>
    <property type="molecule type" value="Genomic_DNA"/>
</dbReference>
<evidence type="ECO:0000259" key="1">
    <source>
        <dbReference type="Pfam" id="PF13476"/>
    </source>
</evidence>
<organism evidence="2 3">
    <name type="scientific">candidate division TA06 bacterium</name>
    <dbReference type="NCBI Taxonomy" id="2250710"/>
    <lineage>
        <taxon>Bacteria</taxon>
        <taxon>Bacteria division TA06</taxon>
    </lineage>
</organism>
<proteinExistence type="predicted"/>
<dbReference type="Pfam" id="PF13476">
    <property type="entry name" value="AAA_23"/>
    <property type="match status" value="1"/>
</dbReference>
<dbReference type="Proteomes" id="UP000315534">
    <property type="component" value="Unassembled WGS sequence"/>
</dbReference>
<dbReference type="PANTHER" id="PTHR32114:SF2">
    <property type="entry name" value="ABC TRANSPORTER ABCH.3"/>
    <property type="match status" value="1"/>
</dbReference>
<dbReference type="Gene3D" id="3.40.50.300">
    <property type="entry name" value="P-loop containing nucleotide triphosphate hydrolases"/>
    <property type="match status" value="1"/>
</dbReference>
<dbReference type="InterPro" id="IPR038729">
    <property type="entry name" value="Rad50/SbcC_AAA"/>
</dbReference>